<evidence type="ECO:0000313" key="2">
    <source>
        <dbReference type="EMBL" id="RSH93934.1"/>
    </source>
</evidence>
<evidence type="ECO:0000313" key="3">
    <source>
        <dbReference type="Proteomes" id="UP000279259"/>
    </source>
</evidence>
<evidence type="ECO:0000256" key="1">
    <source>
        <dbReference type="SAM" id="MobiDB-lite"/>
    </source>
</evidence>
<organism evidence="2 3">
    <name type="scientific">Saitozyma podzolica</name>
    <dbReference type="NCBI Taxonomy" id="1890683"/>
    <lineage>
        <taxon>Eukaryota</taxon>
        <taxon>Fungi</taxon>
        <taxon>Dikarya</taxon>
        <taxon>Basidiomycota</taxon>
        <taxon>Agaricomycotina</taxon>
        <taxon>Tremellomycetes</taxon>
        <taxon>Tremellales</taxon>
        <taxon>Trimorphomycetaceae</taxon>
        <taxon>Saitozyma</taxon>
    </lineage>
</organism>
<proteinExistence type="predicted"/>
<feature type="region of interest" description="Disordered" evidence="1">
    <location>
        <begin position="104"/>
        <end position="133"/>
    </location>
</feature>
<dbReference type="OrthoDB" id="10429889at2759"/>
<accession>A0A427YS33</accession>
<gene>
    <name evidence="2" type="ORF">EHS25_006586</name>
</gene>
<feature type="region of interest" description="Disordered" evidence="1">
    <location>
        <begin position="275"/>
        <end position="295"/>
    </location>
</feature>
<feature type="region of interest" description="Disordered" evidence="1">
    <location>
        <begin position="195"/>
        <end position="261"/>
    </location>
</feature>
<feature type="compositionally biased region" description="Pro residues" evidence="1">
    <location>
        <begin position="281"/>
        <end position="295"/>
    </location>
</feature>
<dbReference type="Proteomes" id="UP000279259">
    <property type="component" value="Unassembled WGS sequence"/>
</dbReference>
<keyword evidence="3" id="KW-1185">Reference proteome</keyword>
<feature type="compositionally biased region" description="Basic and acidic residues" evidence="1">
    <location>
        <begin position="195"/>
        <end position="209"/>
    </location>
</feature>
<feature type="compositionally biased region" description="Polar residues" evidence="1">
    <location>
        <begin position="221"/>
        <end position="246"/>
    </location>
</feature>
<name>A0A427YS33_9TREE</name>
<sequence length="295" mass="32494">MSSPVRMIFPELSCLTQLELTSPFLSEAYDADDEAEFSDDEPMTTHNLDNLDALDLATDVEIDVFAQNHYGYVTAMDDEELERYTKFIICAPSTRVYHRGLGDDDSSCTDTEHSNTDDEQPVIGKPATAKDQPKFNIKAHAASFDDLPTVPSTTPSEDAPRANTRFVIQGVQKELDKLVKLGKLELVREIQELQEIQDNHKDEHNETPKTPKTPESPATPGMTTSNSVSSMDSLLLTPTRSSTNLVSEPETEPESELTGLGLIFDDPDAFLVLASKNQVSPQPPIPALPHLPSEP</sequence>
<reference evidence="2 3" key="1">
    <citation type="submission" date="2018-11" db="EMBL/GenBank/DDBJ databases">
        <title>Genome sequence of Saitozyma podzolica DSM 27192.</title>
        <authorList>
            <person name="Aliyu H."/>
            <person name="Gorte O."/>
            <person name="Ochsenreither K."/>
        </authorList>
    </citation>
    <scope>NUCLEOTIDE SEQUENCE [LARGE SCALE GENOMIC DNA]</scope>
    <source>
        <strain evidence="2 3">DSM 27192</strain>
    </source>
</reference>
<feature type="compositionally biased region" description="Low complexity" evidence="1">
    <location>
        <begin position="210"/>
        <end position="220"/>
    </location>
</feature>
<dbReference type="AlphaFoldDB" id="A0A427YS33"/>
<comment type="caution">
    <text evidence="2">The sequence shown here is derived from an EMBL/GenBank/DDBJ whole genome shotgun (WGS) entry which is preliminary data.</text>
</comment>
<dbReference type="EMBL" id="RSCD01000003">
    <property type="protein sequence ID" value="RSH93934.1"/>
    <property type="molecule type" value="Genomic_DNA"/>
</dbReference>
<protein>
    <submittedName>
        <fullName evidence="2">Uncharacterized protein</fullName>
    </submittedName>
</protein>